<evidence type="ECO:0000313" key="3">
    <source>
        <dbReference type="Proteomes" id="UP001235760"/>
    </source>
</evidence>
<dbReference type="InterPro" id="IPR029016">
    <property type="entry name" value="GAF-like_dom_sf"/>
</dbReference>
<feature type="domain" description="HD-GYP" evidence="1">
    <location>
        <begin position="169"/>
        <end position="378"/>
    </location>
</feature>
<dbReference type="Pfam" id="PF01590">
    <property type="entry name" value="GAF"/>
    <property type="match status" value="1"/>
</dbReference>
<evidence type="ECO:0000259" key="1">
    <source>
        <dbReference type="PROSITE" id="PS51832"/>
    </source>
</evidence>
<name>A0ABT9G3X2_LEPDI</name>
<dbReference type="InterPro" id="IPR003607">
    <property type="entry name" value="HD/PDEase_dom"/>
</dbReference>
<dbReference type="PANTHER" id="PTHR45228:SF1">
    <property type="entry name" value="CYCLIC DI-GMP PHOSPHODIESTERASE TM_0186"/>
    <property type="match status" value="1"/>
</dbReference>
<dbReference type="PANTHER" id="PTHR45228">
    <property type="entry name" value="CYCLIC DI-GMP PHOSPHODIESTERASE TM_0186-RELATED"/>
    <property type="match status" value="1"/>
</dbReference>
<organism evidence="2 3">
    <name type="scientific">Leptothrix discophora</name>
    <dbReference type="NCBI Taxonomy" id="89"/>
    <lineage>
        <taxon>Bacteria</taxon>
        <taxon>Pseudomonadati</taxon>
        <taxon>Pseudomonadota</taxon>
        <taxon>Betaproteobacteria</taxon>
        <taxon>Burkholderiales</taxon>
        <taxon>Sphaerotilaceae</taxon>
        <taxon>Leptothrix</taxon>
    </lineage>
</organism>
<dbReference type="SMART" id="SM00065">
    <property type="entry name" value="GAF"/>
    <property type="match status" value="1"/>
</dbReference>
<dbReference type="PROSITE" id="PS51832">
    <property type="entry name" value="HD_GYP"/>
    <property type="match status" value="1"/>
</dbReference>
<proteinExistence type="predicted"/>
<dbReference type="EMBL" id="JAUZEE010000005">
    <property type="protein sequence ID" value="MDP4301178.1"/>
    <property type="molecule type" value="Genomic_DNA"/>
</dbReference>
<sequence>MIQPDALHLLEVGGRSHDSLSERLASLHAQVRRVVPAVDRIACALYEADGDELVTFVHSTLSAEPLRAYRFRLSDSQPLSELVARRGERVIDDIQVELGGGAGQHAHTQWLVDQGYRSSYTIPLFDHARLLGLLFFDAMTPGAFSPLVCERLRPYANLVALLLSQELTTMRMLVGSIKLAQAFANLRDIETGSHLSRISSYTRWMARRLAAQRNWDDEFIEHVFLFSPLHDIGKVGVPDEILLKPGRLEPHEWREMTTHVTKGEQIVEEMVATFGLEHLPGVQVLRQIVAAHHECLDGSGYPRGLRGDEVPDAARLVAVADVYDALRSERPYKPAWPLDTTLAELRRLASRGRLDAGIVEALIADVDAFEALRQRFQDPDPASHA</sequence>
<reference evidence="2 3" key="1">
    <citation type="submission" date="2023-08" db="EMBL/GenBank/DDBJ databases">
        <authorList>
            <person name="Roldan D.M."/>
            <person name="Menes R.J."/>
        </authorList>
    </citation>
    <scope>NUCLEOTIDE SEQUENCE [LARGE SCALE GENOMIC DNA]</scope>
    <source>
        <strain evidence="2 3">CCM 2812</strain>
    </source>
</reference>
<comment type="caution">
    <text evidence="2">The sequence shown here is derived from an EMBL/GenBank/DDBJ whole genome shotgun (WGS) entry which is preliminary data.</text>
</comment>
<keyword evidence="3" id="KW-1185">Reference proteome</keyword>
<dbReference type="SMART" id="SM00471">
    <property type="entry name" value="HDc"/>
    <property type="match status" value="1"/>
</dbReference>
<dbReference type="SUPFAM" id="SSF109604">
    <property type="entry name" value="HD-domain/PDEase-like"/>
    <property type="match status" value="1"/>
</dbReference>
<dbReference type="Gene3D" id="3.30.450.40">
    <property type="match status" value="1"/>
</dbReference>
<dbReference type="Pfam" id="PF13487">
    <property type="entry name" value="HD_5"/>
    <property type="match status" value="1"/>
</dbReference>
<accession>A0ABT9G3X2</accession>
<dbReference type="InterPro" id="IPR003018">
    <property type="entry name" value="GAF"/>
</dbReference>
<gene>
    <name evidence="2" type="ORF">Q8X39_11065</name>
</gene>
<dbReference type="InterPro" id="IPR052020">
    <property type="entry name" value="Cyclic_di-GMP/3'3'-cGAMP_PDE"/>
</dbReference>
<protein>
    <submittedName>
        <fullName evidence="2">HD domain-containing protein</fullName>
    </submittedName>
</protein>
<dbReference type="InterPro" id="IPR037522">
    <property type="entry name" value="HD_GYP_dom"/>
</dbReference>
<dbReference type="CDD" id="cd00077">
    <property type="entry name" value="HDc"/>
    <property type="match status" value="1"/>
</dbReference>
<dbReference type="Proteomes" id="UP001235760">
    <property type="component" value="Unassembled WGS sequence"/>
</dbReference>
<dbReference type="RefSeq" id="WP_305749731.1">
    <property type="nucleotide sequence ID" value="NZ_JAUZEE010000005.1"/>
</dbReference>
<dbReference type="SUPFAM" id="SSF55781">
    <property type="entry name" value="GAF domain-like"/>
    <property type="match status" value="1"/>
</dbReference>
<dbReference type="Gene3D" id="1.10.3210.10">
    <property type="entry name" value="Hypothetical protein af1432"/>
    <property type="match status" value="1"/>
</dbReference>
<evidence type="ECO:0000313" key="2">
    <source>
        <dbReference type="EMBL" id="MDP4301178.1"/>
    </source>
</evidence>